<dbReference type="Pfam" id="PF00356">
    <property type="entry name" value="LacI"/>
    <property type="match status" value="1"/>
</dbReference>
<evidence type="ECO:0000256" key="2">
    <source>
        <dbReference type="ARBA" id="ARBA00023125"/>
    </source>
</evidence>
<accession>A0ABV6VD89</accession>
<dbReference type="SUPFAM" id="SSF47413">
    <property type="entry name" value="lambda repressor-like DNA-binding domains"/>
    <property type="match status" value="1"/>
</dbReference>
<name>A0ABV6VD89_9ACTN</name>
<gene>
    <name evidence="5" type="ORF">ACEZDG_20760</name>
</gene>
<dbReference type="PANTHER" id="PTHR30146">
    <property type="entry name" value="LACI-RELATED TRANSCRIPTIONAL REPRESSOR"/>
    <property type="match status" value="1"/>
</dbReference>
<dbReference type="EMBL" id="JBHEZX010000008">
    <property type="protein sequence ID" value="MFC1411700.1"/>
    <property type="molecule type" value="Genomic_DNA"/>
</dbReference>
<organism evidence="5 6">
    <name type="scientific">Streptacidiphilus alkalitolerans</name>
    <dbReference type="NCBI Taxonomy" id="3342712"/>
    <lineage>
        <taxon>Bacteria</taxon>
        <taxon>Bacillati</taxon>
        <taxon>Actinomycetota</taxon>
        <taxon>Actinomycetes</taxon>
        <taxon>Kitasatosporales</taxon>
        <taxon>Streptomycetaceae</taxon>
        <taxon>Streptacidiphilus</taxon>
    </lineage>
</organism>
<dbReference type="PROSITE" id="PS00356">
    <property type="entry name" value="HTH_LACI_1"/>
    <property type="match status" value="1"/>
</dbReference>
<dbReference type="SUPFAM" id="SSF53822">
    <property type="entry name" value="Periplasmic binding protein-like I"/>
    <property type="match status" value="1"/>
</dbReference>
<dbReference type="GO" id="GO:0003677">
    <property type="term" value="F:DNA binding"/>
    <property type="evidence" value="ECO:0007669"/>
    <property type="project" value="UniProtKB-KW"/>
</dbReference>
<evidence type="ECO:0000256" key="1">
    <source>
        <dbReference type="ARBA" id="ARBA00023015"/>
    </source>
</evidence>
<dbReference type="Pfam" id="PF13377">
    <property type="entry name" value="Peripla_BP_3"/>
    <property type="match status" value="1"/>
</dbReference>
<evidence type="ECO:0000259" key="4">
    <source>
        <dbReference type="PROSITE" id="PS50932"/>
    </source>
</evidence>
<dbReference type="InterPro" id="IPR000843">
    <property type="entry name" value="HTH_LacI"/>
</dbReference>
<protein>
    <submittedName>
        <fullName evidence="5">LacI family DNA-binding transcriptional regulator</fullName>
    </submittedName>
</protein>
<dbReference type="InterPro" id="IPR028082">
    <property type="entry name" value="Peripla_BP_I"/>
</dbReference>
<keyword evidence="2 5" id="KW-0238">DNA-binding</keyword>
<keyword evidence="1" id="KW-0805">Transcription regulation</keyword>
<dbReference type="PROSITE" id="PS50932">
    <property type="entry name" value="HTH_LACI_2"/>
    <property type="match status" value="1"/>
</dbReference>
<feature type="domain" description="HTH lacI-type" evidence="4">
    <location>
        <begin position="2"/>
        <end position="56"/>
    </location>
</feature>
<evidence type="ECO:0000313" key="5">
    <source>
        <dbReference type="EMBL" id="MFC1411700.1"/>
    </source>
</evidence>
<dbReference type="PANTHER" id="PTHR30146:SF153">
    <property type="entry name" value="LACTOSE OPERON REPRESSOR"/>
    <property type="match status" value="1"/>
</dbReference>
<sequence length="335" mass="36069">MTRLSEVAKFAGVSEASVRRVLNERPGTTEATRNSVLTAIDVLGYTRPTPMRSKKSRLVGLVVPDLQNPIFPAFIEVLCAALNKRELLPVLCTRTADGVSESTYIDMLLKQDTAGIVFVGGSYADAGPEQCARLREIGLPTVLINAADENTDVCQVWVDDAIAVDQSLDHLTALGHERIGLILGPAGHMPSMRKLAAYVGYWERRGVDVDWRRLVAHTVFSMEGGSTAVNRLLAEGVTAVVCGSDALGLGAIRAARRRGLEIPEDLSVVGFDDSPHMVVTEPPLTTARQPVRAMAAAVMASLMSQINGRPVPTEPLLFEPELIVRNSTGVPRPRG</sequence>
<dbReference type="RefSeq" id="WP_380511751.1">
    <property type="nucleotide sequence ID" value="NZ_JBHEZX010000008.1"/>
</dbReference>
<comment type="caution">
    <text evidence="5">The sequence shown here is derived from an EMBL/GenBank/DDBJ whole genome shotgun (WGS) entry which is preliminary data.</text>
</comment>
<dbReference type="Gene3D" id="3.40.50.2300">
    <property type="match status" value="2"/>
</dbReference>
<dbReference type="Gene3D" id="1.10.260.40">
    <property type="entry name" value="lambda repressor-like DNA-binding domains"/>
    <property type="match status" value="1"/>
</dbReference>
<keyword evidence="3" id="KW-0804">Transcription</keyword>
<keyword evidence="6" id="KW-1185">Reference proteome</keyword>
<evidence type="ECO:0000313" key="6">
    <source>
        <dbReference type="Proteomes" id="UP001592582"/>
    </source>
</evidence>
<proteinExistence type="predicted"/>
<dbReference type="InterPro" id="IPR046335">
    <property type="entry name" value="LacI/GalR-like_sensor"/>
</dbReference>
<dbReference type="Proteomes" id="UP001592582">
    <property type="component" value="Unassembled WGS sequence"/>
</dbReference>
<reference evidence="5 6" key="1">
    <citation type="submission" date="2024-09" db="EMBL/GenBank/DDBJ databases">
        <authorList>
            <person name="Lee S.D."/>
        </authorList>
    </citation>
    <scope>NUCLEOTIDE SEQUENCE [LARGE SCALE GENOMIC DNA]</scope>
    <source>
        <strain evidence="5 6">N1-1</strain>
    </source>
</reference>
<evidence type="ECO:0000256" key="3">
    <source>
        <dbReference type="ARBA" id="ARBA00023163"/>
    </source>
</evidence>
<dbReference type="SMART" id="SM00354">
    <property type="entry name" value="HTH_LACI"/>
    <property type="match status" value="1"/>
</dbReference>
<dbReference type="CDD" id="cd01392">
    <property type="entry name" value="HTH_LacI"/>
    <property type="match status" value="1"/>
</dbReference>
<dbReference type="InterPro" id="IPR010982">
    <property type="entry name" value="Lambda_DNA-bd_dom_sf"/>
</dbReference>